<dbReference type="AlphaFoldDB" id="A0A1W0W8I9"/>
<feature type="compositionally biased region" description="Acidic residues" evidence="1">
    <location>
        <begin position="260"/>
        <end position="287"/>
    </location>
</feature>
<keyword evidence="3" id="KW-1185">Reference proteome</keyword>
<evidence type="ECO:0000313" key="2">
    <source>
        <dbReference type="EMBL" id="OQV11519.1"/>
    </source>
</evidence>
<reference evidence="3" key="1">
    <citation type="submission" date="2017-01" db="EMBL/GenBank/DDBJ databases">
        <title>Comparative genomics of anhydrobiosis in the tardigrade Hypsibius dujardini.</title>
        <authorList>
            <person name="Yoshida Y."/>
            <person name="Koutsovoulos G."/>
            <person name="Laetsch D."/>
            <person name="Stevens L."/>
            <person name="Kumar S."/>
            <person name="Horikawa D."/>
            <person name="Ishino K."/>
            <person name="Komine S."/>
            <person name="Tomita M."/>
            <person name="Blaxter M."/>
            <person name="Arakawa K."/>
        </authorList>
    </citation>
    <scope>NUCLEOTIDE SEQUENCE [LARGE SCALE GENOMIC DNA]</scope>
    <source>
        <strain evidence="3">Z151</strain>
    </source>
</reference>
<protein>
    <submittedName>
        <fullName evidence="2">Uncharacterized protein</fullName>
    </submittedName>
</protein>
<evidence type="ECO:0000256" key="1">
    <source>
        <dbReference type="SAM" id="MobiDB-lite"/>
    </source>
</evidence>
<feature type="region of interest" description="Disordered" evidence="1">
    <location>
        <begin position="257"/>
        <end position="287"/>
    </location>
</feature>
<sequence>MNGKKIVPGGGEALISRINPLAQVVSSLSGLGSRSPNNLLAATAPPNRPASITSDFSAAPDQALVKYLHSTSQLLKNKNVVSSLPDSGLRLHNNFAKAGEEALKRGFTVVDGRYSLPANKAPAGGAIDASSSSLVPDPAEHSLAATIPDGELTLTASRKVLNKTTSNEPDLVNALRSLNLRNASPGTDEIQHSYTVSTPPKAIPLSLNESVLLEQKSHDLRQAMMEERAQSHVAVAGDTTADPALDFRKYQFLQYRGEDDFSGDDDEDDIIDEESGEEERESDDENK</sequence>
<gene>
    <name evidence="2" type="ORF">BV898_14175</name>
</gene>
<accession>A0A1W0W8I9</accession>
<evidence type="ECO:0000313" key="3">
    <source>
        <dbReference type="Proteomes" id="UP000192578"/>
    </source>
</evidence>
<organism evidence="2 3">
    <name type="scientific">Hypsibius exemplaris</name>
    <name type="common">Freshwater tardigrade</name>
    <dbReference type="NCBI Taxonomy" id="2072580"/>
    <lineage>
        <taxon>Eukaryota</taxon>
        <taxon>Metazoa</taxon>
        <taxon>Ecdysozoa</taxon>
        <taxon>Tardigrada</taxon>
        <taxon>Eutardigrada</taxon>
        <taxon>Parachela</taxon>
        <taxon>Hypsibioidea</taxon>
        <taxon>Hypsibiidae</taxon>
        <taxon>Hypsibius</taxon>
    </lineage>
</organism>
<name>A0A1W0W8I9_HYPEX</name>
<dbReference type="EMBL" id="MTYJ01000169">
    <property type="protein sequence ID" value="OQV11519.1"/>
    <property type="molecule type" value="Genomic_DNA"/>
</dbReference>
<dbReference type="Proteomes" id="UP000192578">
    <property type="component" value="Unassembled WGS sequence"/>
</dbReference>
<comment type="caution">
    <text evidence="2">The sequence shown here is derived from an EMBL/GenBank/DDBJ whole genome shotgun (WGS) entry which is preliminary data.</text>
</comment>
<proteinExistence type="predicted"/>